<dbReference type="RefSeq" id="WP_036850478.1">
    <property type="nucleotide sequence ID" value="NZ_JQJD01000007.1"/>
</dbReference>
<dbReference type="InterPro" id="IPR050222">
    <property type="entry name" value="MATE_MdtK"/>
</dbReference>
<dbReference type="GO" id="GO:0042910">
    <property type="term" value="F:xenobiotic transmembrane transporter activity"/>
    <property type="evidence" value="ECO:0007669"/>
    <property type="project" value="InterPro"/>
</dbReference>
<keyword evidence="4" id="KW-1003">Cell membrane</keyword>
<dbReference type="GO" id="GO:0005886">
    <property type="term" value="C:plasma membrane"/>
    <property type="evidence" value="ECO:0007669"/>
    <property type="project" value="UniProtKB-SubCell"/>
</dbReference>
<dbReference type="eggNOG" id="COG0534">
    <property type="taxonomic scope" value="Bacteria"/>
</dbReference>
<keyword evidence="2" id="KW-0813">Transport</keyword>
<dbReference type="OrthoDB" id="9780160at2"/>
<evidence type="ECO:0000256" key="9">
    <source>
        <dbReference type="ARBA" id="ARBA00031636"/>
    </source>
</evidence>
<comment type="subcellular location">
    <subcellularLocation>
        <location evidence="1">Cell membrane</location>
        <topology evidence="1">Multi-pass membrane protein</topology>
    </subcellularLocation>
</comment>
<evidence type="ECO:0000256" key="1">
    <source>
        <dbReference type="ARBA" id="ARBA00004651"/>
    </source>
</evidence>
<keyword evidence="7" id="KW-0406">Ion transport</keyword>
<feature type="transmembrane region" description="Helical" evidence="10">
    <location>
        <begin position="193"/>
        <end position="215"/>
    </location>
</feature>
<evidence type="ECO:0000256" key="8">
    <source>
        <dbReference type="ARBA" id="ARBA00023136"/>
    </source>
</evidence>
<dbReference type="PANTHER" id="PTHR43298">
    <property type="entry name" value="MULTIDRUG RESISTANCE PROTEIN NORM-RELATED"/>
    <property type="match status" value="1"/>
</dbReference>
<feature type="transmembrane region" description="Helical" evidence="10">
    <location>
        <begin position="390"/>
        <end position="411"/>
    </location>
</feature>
<keyword evidence="5 10" id="KW-0812">Transmembrane</keyword>
<evidence type="ECO:0000313" key="12">
    <source>
        <dbReference type="Proteomes" id="UP000030125"/>
    </source>
</evidence>
<reference evidence="11 12" key="1">
    <citation type="submission" date="2014-08" db="EMBL/GenBank/DDBJ databases">
        <title>Porphyromonas cangingivalis strain:COT-109_OH1386 Genome sequencing.</title>
        <authorList>
            <person name="Wallis C."/>
            <person name="Deusch O."/>
            <person name="O'Flynn C."/>
            <person name="Davis I."/>
            <person name="Jospin G."/>
            <person name="Darling A.E."/>
            <person name="Coil D.A."/>
            <person name="Alexiev A."/>
            <person name="Horsfall A."/>
            <person name="Kirkwood N."/>
            <person name="Harris S."/>
            <person name="Eisen J.A."/>
        </authorList>
    </citation>
    <scope>NUCLEOTIDE SEQUENCE [LARGE SCALE GENOMIC DNA]</scope>
    <source>
        <strain evidence="12">COT-109 OH1386</strain>
    </source>
</reference>
<protein>
    <recommendedName>
        <fullName evidence="9">Multidrug-efflux transporter</fullName>
    </recommendedName>
</protein>
<feature type="transmembrane region" description="Helical" evidence="10">
    <location>
        <begin position="276"/>
        <end position="295"/>
    </location>
</feature>
<feature type="transmembrane region" description="Helical" evidence="10">
    <location>
        <begin position="130"/>
        <end position="149"/>
    </location>
</feature>
<feature type="transmembrane region" description="Helical" evidence="10">
    <location>
        <begin position="12"/>
        <end position="38"/>
    </location>
</feature>
<feature type="transmembrane region" description="Helical" evidence="10">
    <location>
        <begin position="90"/>
        <end position="118"/>
    </location>
</feature>
<dbReference type="InterPro" id="IPR002528">
    <property type="entry name" value="MATE_fam"/>
</dbReference>
<keyword evidence="3" id="KW-0050">Antiport</keyword>
<sequence length="454" mass="50112">MIGREYYTHTKEILRVGLPIMLGQLGIILVGFIDNIMVGHHSTMELGAASFVNNFMNLAFIFGLGFSYGLTPLISAAFAGRSDRDRLHLLLSNSLFANGLVGILLTVIMAIIGFNLHWLGQPVELTEHILPYYGIQAGSIIIVMLFNAYKQYADGTDRATTAMKVMLLSNVINVLLNYLLIFGKFGCPELGLIGAGLATLTARIFCLVAMMWLLARRQAGVEKYRPLYSGLVRYNKQAFMHLFKLGTPVALQMGVEAASFSLAVIMVGWLGSIALAAHQIIAVISTLGFMFFYGLSSAVTIRMSRYYEVGDVTKMRATVTTGLTLQLLMAISFVILLLLTRHIIGRIFTRDEELVSIVATLCIPVMVYQFGDVLQILFANALRGLRDVTFTAVSAIICHVPLALGLVYLFAFPLRLGLLGVWMAFPVSLTTLGILLYLRYRHVMRKLENSMAKA</sequence>
<feature type="transmembrane region" description="Helical" evidence="10">
    <location>
        <begin position="356"/>
        <end position="378"/>
    </location>
</feature>
<dbReference type="GO" id="GO:0006811">
    <property type="term" value="P:monoatomic ion transport"/>
    <property type="evidence" value="ECO:0007669"/>
    <property type="project" value="UniProtKB-KW"/>
</dbReference>
<feature type="transmembrane region" description="Helical" evidence="10">
    <location>
        <begin position="323"/>
        <end position="344"/>
    </location>
</feature>
<comment type="caution">
    <text evidence="11">The sequence shown here is derived from an EMBL/GenBank/DDBJ whole genome shotgun (WGS) entry which is preliminary data.</text>
</comment>
<dbReference type="EMBL" id="JQJD01000007">
    <property type="protein sequence ID" value="KGN82808.1"/>
    <property type="molecule type" value="Genomic_DNA"/>
</dbReference>
<dbReference type="GO" id="GO:0015297">
    <property type="term" value="F:antiporter activity"/>
    <property type="evidence" value="ECO:0007669"/>
    <property type="project" value="UniProtKB-KW"/>
</dbReference>
<evidence type="ECO:0000256" key="6">
    <source>
        <dbReference type="ARBA" id="ARBA00022989"/>
    </source>
</evidence>
<evidence type="ECO:0000256" key="5">
    <source>
        <dbReference type="ARBA" id="ARBA00022692"/>
    </source>
</evidence>
<feature type="transmembrane region" description="Helical" evidence="10">
    <location>
        <begin position="249"/>
        <end position="270"/>
    </location>
</feature>
<evidence type="ECO:0000313" key="11">
    <source>
        <dbReference type="EMBL" id="KGN82808.1"/>
    </source>
</evidence>
<dbReference type="STRING" id="36874.HQ34_05790"/>
<accession>A0A0A2EV63</accession>
<organism evidence="11 12">
    <name type="scientific">Porphyromonas cangingivalis</name>
    <dbReference type="NCBI Taxonomy" id="36874"/>
    <lineage>
        <taxon>Bacteria</taxon>
        <taxon>Pseudomonadati</taxon>
        <taxon>Bacteroidota</taxon>
        <taxon>Bacteroidia</taxon>
        <taxon>Bacteroidales</taxon>
        <taxon>Porphyromonadaceae</taxon>
        <taxon>Porphyromonas</taxon>
    </lineage>
</organism>
<name>A0A0A2EV63_PORCN</name>
<keyword evidence="8 10" id="KW-0472">Membrane</keyword>
<dbReference type="NCBIfam" id="TIGR00797">
    <property type="entry name" value="matE"/>
    <property type="match status" value="1"/>
</dbReference>
<keyword evidence="6 10" id="KW-1133">Transmembrane helix</keyword>
<evidence type="ECO:0000256" key="4">
    <source>
        <dbReference type="ARBA" id="ARBA00022475"/>
    </source>
</evidence>
<dbReference type="InterPro" id="IPR048279">
    <property type="entry name" value="MdtK-like"/>
</dbReference>
<dbReference type="Proteomes" id="UP000030125">
    <property type="component" value="Unassembled WGS sequence"/>
</dbReference>
<keyword evidence="12" id="KW-1185">Reference proteome</keyword>
<feature type="transmembrane region" description="Helical" evidence="10">
    <location>
        <begin position="417"/>
        <end position="438"/>
    </location>
</feature>
<gene>
    <name evidence="11" type="ORF">HQ35_01820</name>
</gene>
<dbReference type="AlphaFoldDB" id="A0A0A2EV63"/>
<dbReference type="Pfam" id="PF01554">
    <property type="entry name" value="MatE"/>
    <property type="match status" value="2"/>
</dbReference>
<evidence type="ECO:0000256" key="2">
    <source>
        <dbReference type="ARBA" id="ARBA00022448"/>
    </source>
</evidence>
<proteinExistence type="predicted"/>
<feature type="transmembrane region" description="Helical" evidence="10">
    <location>
        <begin position="58"/>
        <end position="78"/>
    </location>
</feature>
<dbReference type="PIRSF" id="PIRSF006603">
    <property type="entry name" value="DinF"/>
    <property type="match status" value="1"/>
</dbReference>
<evidence type="ECO:0000256" key="3">
    <source>
        <dbReference type="ARBA" id="ARBA00022449"/>
    </source>
</evidence>
<evidence type="ECO:0000256" key="7">
    <source>
        <dbReference type="ARBA" id="ARBA00023065"/>
    </source>
</evidence>
<feature type="transmembrane region" description="Helical" evidence="10">
    <location>
        <begin position="161"/>
        <end position="181"/>
    </location>
</feature>
<dbReference type="PANTHER" id="PTHR43298:SF2">
    <property type="entry name" value="FMN_FAD EXPORTER YEEO-RELATED"/>
    <property type="match status" value="1"/>
</dbReference>
<dbReference type="CDD" id="cd13131">
    <property type="entry name" value="MATE_NorM_like"/>
    <property type="match status" value="1"/>
</dbReference>
<evidence type="ECO:0000256" key="10">
    <source>
        <dbReference type="SAM" id="Phobius"/>
    </source>
</evidence>